<dbReference type="OrthoDB" id="8118055at2759"/>
<feature type="active site" description="Proton donor" evidence="6">
    <location>
        <position position="470"/>
    </location>
</feature>
<dbReference type="GO" id="GO:0016020">
    <property type="term" value="C:membrane"/>
    <property type="evidence" value="ECO:0007669"/>
    <property type="project" value="InterPro"/>
</dbReference>
<comment type="caution">
    <text evidence="11">The sequence shown here is derived from an EMBL/GenBank/DDBJ whole genome shotgun (WGS) entry which is preliminary data.</text>
</comment>
<reference evidence="11" key="1">
    <citation type="journal article" date="2020" name="Stud. Mycol.">
        <title>101 Dothideomycetes genomes: a test case for predicting lifestyles and emergence of pathogens.</title>
        <authorList>
            <person name="Haridas S."/>
            <person name="Albert R."/>
            <person name="Binder M."/>
            <person name="Bloem J."/>
            <person name="Labutti K."/>
            <person name="Salamov A."/>
            <person name="Andreopoulos B."/>
            <person name="Baker S."/>
            <person name="Barry K."/>
            <person name="Bills G."/>
            <person name="Bluhm B."/>
            <person name="Cannon C."/>
            <person name="Castanera R."/>
            <person name="Culley D."/>
            <person name="Daum C."/>
            <person name="Ezra D."/>
            <person name="Gonzalez J."/>
            <person name="Henrissat B."/>
            <person name="Kuo A."/>
            <person name="Liang C."/>
            <person name="Lipzen A."/>
            <person name="Lutzoni F."/>
            <person name="Magnuson J."/>
            <person name="Mondo S."/>
            <person name="Nolan M."/>
            <person name="Ohm R."/>
            <person name="Pangilinan J."/>
            <person name="Park H.-J."/>
            <person name="Ramirez L."/>
            <person name="Alfaro M."/>
            <person name="Sun H."/>
            <person name="Tritt A."/>
            <person name="Yoshinaga Y."/>
            <person name="Zwiers L.-H."/>
            <person name="Turgeon B."/>
            <person name="Goodwin S."/>
            <person name="Spatafora J."/>
            <person name="Crous P."/>
            <person name="Grigoriev I."/>
        </authorList>
    </citation>
    <scope>NUCLEOTIDE SEQUENCE</scope>
    <source>
        <strain evidence="11">CBS 130266</strain>
    </source>
</reference>
<comment type="pathway">
    <text evidence="2">Protein modification; protein glycosylation.</text>
</comment>
<sequence length="610" mass="69627">MRSILRDIFSRFDSFQYTALGKHPRSLQWKPHCAYIATCIFLLAAAWFLFWPARGGLYDSHSGVDQRCFAYTPSRPYKPSSNVTQSKWRQKIIKHPPTDILEVQSEKPKRLRQIQFPFAHPNQTSDVSEKRREAVTETFMRAWTAYKQKAWLKDEVQPMTGKWNNQFGGWGATLIDTLDTLWIFDMKEEFQEAIDAALTVDFNNPPDDKDISIFETTIRFLGGLISAYELPGCRDTRLLDKAIEVGDMLYHAFDNPNRMPIGKWNPKVVLLDGVGPTPPDKGSFVSIGSLSMELTRLSQLTGDMRYFDAVQRLTDILESQQYTTKLPGMWPLEYSWQEVVFDGNSFGLGANADSSYEYLLKMYPLLGGTSQATQYQRMYTSTIEKAMEHNFFRPMSPTPADVLISGKVIVNEDASTTLITESEHLTCFLGGMVGLGGKLFLNASQVDIAEKLTQGCVWAYKSSPSGIMPENGKLAQCPSPASCPWDEELWKQRGDGSWKAPYNQVRDARYLLRPEALESLFYMYRITGESRYQDMAWDMYQTIESNTKAAFGNAELSSVMTNPPPQRDFMQSFWFSEAVKYLYLIFSEPDLVSLDDFVFNTEAHPFRIPK</sequence>
<comment type="similarity">
    <text evidence="3 9">Belongs to the glycosyl hydrolase 47 family.</text>
</comment>
<evidence type="ECO:0000256" key="2">
    <source>
        <dbReference type="ARBA" id="ARBA00004922"/>
    </source>
</evidence>
<feature type="active site" evidence="6">
    <location>
        <position position="353"/>
    </location>
</feature>
<dbReference type="GO" id="GO:0004571">
    <property type="term" value="F:mannosyl-oligosaccharide 1,2-alpha-mannosidase activity"/>
    <property type="evidence" value="ECO:0007669"/>
    <property type="project" value="InterPro"/>
</dbReference>
<dbReference type="PANTHER" id="PTHR11742">
    <property type="entry name" value="MANNOSYL-OLIGOSACCHARIDE ALPHA-1,2-MANNOSIDASE-RELATED"/>
    <property type="match status" value="1"/>
</dbReference>
<keyword evidence="4 9" id="KW-0378">Hydrolase</keyword>
<dbReference type="SUPFAM" id="SSF48225">
    <property type="entry name" value="Seven-hairpin glycosidases"/>
    <property type="match status" value="1"/>
</dbReference>
<evidence type="ECO:0000256" key="8">
    <source>
        <dbReference type="PIRSR" id="PIRSR601382-3"/>
    </source>
</evidence>
<keyword evidence="7" id="KW-0106">Calcium</keyword>
<evidence type="ECO:0000313" key="11">
    <source>
        <dbReference type="EMBL" id="KAF2434175.1"/>
    </source>
</evidence>
<evidence type="ECO:0000256" key="4">
    <source>
        <dbReference type="ARBA" id="ARBA00022801"/>
    </source>
</evidence>
<dbReference type="Pfam" id="PF01532">
    <property type="entry name" value="Glyco_hydro_47"/>
    <property type="match status" value="1"/>
</dbReference>
<feature type="active site" evidence="6">
    <location>
        <position position="515"/>
    </location>
</feature>
<accession>A0A9P4NYT9</accession>
<gene>
    <name evidence="11" type="ORF">EJ08DRAFT_582462</name>
</gene>
<dbReference type="GO" id="GO:0005975">
    <property type="term" value="P:carbohydrate metabolic process"/>
    <property type="evidence" value="ECO:0007669"/>
    <property type="project" value="InterPro"/>
</dbReference>
<evidence type="ECO:0000256" key="9">
    <source>
        <dbReference type="RuleBase" id="RU361193"/>
    </source>
</evidence>
<dbReference type="GO" id="GO:0005509">
    <property type="term" value="F:calcium ion binding"/>
    <property type="evidence" value="ECO:0007669"/>
    <property type="project" value="InterPro"/>
</dbReference>
<dbReference type="InterPro" id="IPR012341">
    <property type="entry name" value="6hp_glycosidase-like_sf"/>
</dbReference>
<keyword evidence="10" id="KW-1133">Transmembrane helix</keyword>
<evidence type="ECO:0000256" key="10">
    <source>
        <dbReference type="SAM" id="Phobius"/>
    </source>
</evidence>
<dbReference type="EC" id="3.2.1.-" evidence="9"/>
<feature type="disulfide bond" evidence="8">
    <location>
        <begin position="427"/>
        <end position="456"/>
    </location>
</feature>
<evidence type="ECO:0000313" key="12">
    <source>
        <dbReference type="Proteomes" id="UP000800235"/>
    </source>
</evidence>
<comment type="cofactor">
    <cofactor evidence="1 7">
        <name>Ca(2+)</name>
        <dbReference type="ChEBI" id="CHEBI:29108"/>
    </cofactor>
</comment>
<name>A0A9P4NYT9_9PEZI</name>
<evidence type="ECO:0000256" key="6">
    <source>
        <dbReference type="PIRSR" id="PIRSR601382-1"/>
    </source>
</evidence>
<organism evidence="11 12">
    <name type="scientific">Tothia fuscella</name>
    <dbReference type="NCBI Taxonomy" id="1048955"/>
    <lineage>
        <taxon>Eukaryota</taxon>
        <taxon>Fungi</taxon>
        <taxon>Dikarya</taxon>
        <taxon>Ascomycota</taxon>
        <taxon>Pezizomycotina</taxon>
        <taxon>Dothideomycetes</taxon>
        <taxon>Pleosporomycetidae</taxon>
        <taxon>Venturiales</taxon>
        <taxon>Cylindrosympodiaceae</taxon>
        <taxon>Tothia</taxon>
    </lineage>
</organism>
<feature type="binding site" evidence="7">
    <location>
        <position position="601"/>
    </location>
    <ligand>
        <name>Ca(2+)</name>
        <dbReference type="ChEBI" id="CHEBI:29108"/>
    </ligand>
</feature>
<dbReference type="GO" id="GO:0036503">
    <property type="term" value="P:ERAD pathway"/>
    <property type="evidence" value="ECO:0007669"/>
    <property type="project" value="UniProtKB-ARBA"/>
</dbReference>
<proteinExistence type="inferred from homology"/>
<dbReference type="Gene3D" id="1.50.10.10">
    <property type="match status" value="1"/>
</dbReference>
<dbReference type="EMBL" id="MU007017">
    <property type="protein sequence ID" value="KAF2434175.1"/>
    <property type="molecule type" value="Genomic_DNA"/>
</dbReference>
<dbReference type="PANTHER" id="PTHR11742:SF89">
    <property type="entry name" value="ALPHA-1,2-MANNOSIDASE"/>
    <property type="match status" value="1"/>
</dbReference>
<dbReference type="InterPro" id="IPR036026">
    <property type="entry name" value="Seven-hairpin_glycosidases"/>
</dbReference>
<keyword evidence="10" id="KW-0812">Transmembrane</keyword>
<evidence type="ECO:0000256" key="5">
    <source>
        <dbReference type="ARBA" id="ARBA00023157"/>
    </source>
</evidence>
<feature type="transmembrane region" description="Helical" evidence="10">
    <location>
        <begin position="32"/>
        <end position="51"/>
    </location>
</feature>
<protein>
    <recommendedName>
        <fullName evidence="9">alpha-1,2-Mannosidase</fullName>
        <ecNumber evidence="9">3.2.1.-</ecNumber>
    </recommendedName>
</protein>
<keyword evidence="9" id="KW-0326">Glycosidase</keyword>
<keyword evidence="12" id="KW-1185">Reference proteome</keyword>
<feature type="active site" description="Proton donor" evidence="6">
    <location>
        <position position="215"/>
    </location>
</feature>
<dbReference type="PRINTS" id="PR00747">
    <property type="entry name" value="GLYHDRLASE47"/>
</dbReference>
<dbReference type="InterPro" id="IPR001382">
    <property type="entry name" value="Glyco_hydro_47"/>
</dbReference>
<dbReference type="GO" id="GO:0005783">
    <property type="term" value="C:endoplasmic reticulum"/>
    <property type="evidence" value="ECO:0007669"/>
    <property type="project" value="TreeGrafter"/>
</dbReference>
<evidence type="ECO:0000256" key="1">
    <source>
        <dbReference type="ARBA" id="ARBA00001913"/>
    </source>
</evidence>
<evidence type="ECO:0000256" key="7">
    <source>
        <dbReference type="PIRSR" id="PIRSR601382-2"/>
    </source>
</evidence>
<keyword evidence="10" id="KW-0472">Membrane</keyword>
<keyword evidence="5 8" id="KW-1015">Disulfide bond</keyword>
<dbReference type="Proteomes" id="UP000800235">
    <property type="component" value="Unassembled WGS sequence"/>
</dbReference>
<dbReference type="AlphaFoldDB" id="A0A9P4NYT9"/>
<keyword evidence="7" id="KW-0479">Metal-binding</keyword>
<dbReference type="InterPro" id="IPR050749">
    <property type="entry name" value="Glycosyl_Hydrolase_47"/>
</dbReference>
<evidence type="ECO:0000256" key="3">
    <source>
        <dbReference type="ARBA" id="ARBA00007658"/>
    </source>
</evidence>